<protein>
    <submittedName>
        <fullName evidence="1">Uncharacterized protein</fullName>
    </submittedName>
</protein>
<reference evidence="1" key="1">
    <citation type="submission" date="2023-11" db="EMBL/GenBank/DDBJ databases">
        <authorList>
            <person name="Poullet M."/>
        </authorList>
    </citation>
    <scope>NUCLEOTIDE SEQUENCE</scope>
    <source>
        <strain evidence="1">E1834</strain>
    </source>
</reference>
<dbReference type="EMBL" id="CAVMJV010000054">
    <property type="protein sequence ID" value="CAK5084697.1"/>
    <property type="molecule type" value="Genomic_DNA"/>
</dbReference>
<name>A0ACB1A210_MELEN</name>
<evidence type="ECO:0000313" key="2">
    <source>
        <dbReference type="Proteomes" id="UP001497535"/>
    </source>
</evidence>
<accession>A0ACB1A210</accession>
<organism evidence="1 2">
    <name type="scientific">Meloidogyne enterolobii</name>
    <name type="common">Root-knot nematode worm</name>
    <name type="synonym">Meloidogyne mayaguensis</name>
    <dbReference type="NCBI Taxonomy" id="390850"/>
    <lineage>
        <taxon>Eukaryota</taxon>
        <taxon>Metazoa</taxon>
        <taxon>Ecdysozoa</taxon>
        <taxon>Nematoda</taxon>
        <taxon>Chromadorea</taxon>
        <taxon>Rhabditida</taxon>
        <taxon>Tylenchina</taxon>
        <taxon>Tylenchomorpha</taxon>
        <taxon>Tylenchoidea</taxon>
        <taxon>Meloidogynidae</taxon>
        <taxon>Meloidogyninae</taxon>
        <taxon>Meloidogyne</taxon>
    </lineage>
</organism>
<comment type="caution">
    <text evidence="1">The sequence shown here is derived from an EMBL/GenBank/DDBJ whole genome shotgun (WGS) entry which is preliminary data.</text>
</comment>
<keyword evidence="2" id="KW-1185">Reference proteome</keyword>
<evidence type="ECO:0000313" key="1">
    <source>
        <dbReference type="EMBL" id="CAK5084697.1"/>
    </source>
</evidence>
<sequence>MKFTSFLIVLICSILWAFVKTAPIRKNLARQVEKDYQSTDKILNDGAESSVNPLINEGKVYNNSEYYKEYYQKNKERLIEKSRNYRKQNKEKIAEQKRKYNIKNKEKNNNSKRVYYQKNKEKFKNRRKIYYQNNKEKENEYMRKYRQNKKNVQSENNEGTSFVNPQTGDFINKDKLPICEDEGNFINQEKEESNNGEDRENQIEVEEPNKIPEDDTNNKELNKKICSFDLNEMPDDEELEDY</sequence>
<proteinExistence type="predicted"/>
<gene>
    <name evidence="1" type="ORF">MENTE1834_LOCUS32098</name>
</gene>
<dbReference type="Proteomes" id="UP001497535">
    <property type="component" value="Unassembled WGS sequence"/>
</dbReference>